<dbReference type="Pfam" id="PF00829">
    <property type="entry name" value="Ribosomal_L21p"/>
    <property type="match status" value="1"/>
</dbReference>
<feature type="region of interest" description="Disordered" evidence="6">
    <location>
        <begin position="9"/>
        <end position="31"/>
    </location>
</feature>
<keyword evidence="3 4" id="KW-0687">Ribonucleoprotein</keyword>
<evidence type="ECO:0000256" key="1">
    <source>
        <dbReference type="ARBA" id="ARBA00008563"/>
    </source>
</evidence>
<dbReference type="STRING" id="394264.SAMN04488040_0862"/>
<dbReference type="PANTHER" id="PTHR21349:SF0">
    <property type="entry name" value="LARGE RIBOSOMAL SUBUNIT PROTEIN BL21M"/>
    <property type="match status" value="1"/>
</dbReference>
<dbReference type="GO" id="GO:0019843">
    <property type="term" value="F:rRNA binding"/>
    <property type="evidence" value="ECO:0007669"/>
    <property type="project" value="UniProtKB-UniRule"/>
</dbReference>
<feature type="compositionally biased region" description="Basic and acidic residues" evidence="6">
    <location>
        <begin position="18"/>
        <end position="31"/>
    </location>
</feature>
<dbReference type="GO" id="GO:0005737">
    <property type="term" value="C:cytoplasm"/>
    <property type="evidence" value="ECO:0007669"/>
    <property type="project" value="UniProtKB-ARBA"/>
</dbReference>
<dbReference type="EMBL" id="FPAJ01000001">
    <property type="protein sequence ID" value="SFS54752.1"/>
    <property type="molecule type" value="Genomic_DNA"/>
</dbReference>
<dbReference type="InterPro" id="IPR028909">
    <property type="entry name" value="bL21-like"/>
</dbReference>
<gene>
    <name evidence="4" type="primary">rplU</name>
    <name evidence="7" type="ORF">SAMN04488040_0862</name>
</gene>
<evidence type="ECO:0000256" key="6">
    <source>
        <dbReference type="SAM" id="MobiDB-lite"/>
    </source>
</evidence>
<evidence type="ECO:0000256" key="2">
    <source>
        <dbReference type="ARBA" id="ARBA00022980"/>
    </source>
</evidence>
<reference evidence="8" key="1">
    <citation type="submission" date="2016-10" db="EMBL/GenBank/DDBJ databases">
        <authorList>
            <person name="Varghese N."/>
            <person name="Submissions S."/>
        </authorList>
    </citation>
    <scope>NUCLEOTIDE SEQUENCE [LARGE SCALE GENOMIC DNA]</scope>
    <source>
        <strain evidence="8">DSM 23422</strain>
    </source>
</reference>
<dbReference type="AlphaFoldDB" id="A0A1I6QQV9"/>
<evidence type="ECO:0000256" key="4">
    <source>
        <dbReference type="HAMAP-Rule" id="MF_01363"/>
    </source>
</evidence>
<dbReference type="NCBIfam" id="TIGR00061">
    <property type="entry name" value="L21"/>
    <property type="match status" value="1"/>
</dbReference>
<feature type="region of interest" description="Disordered" evidence="6">
    <location>
        <begin position="170"/>
        <end position="200"/>
    </location>
</feature>
<protein>
    <recommendedName>
        <fullName evidence="4">Large ribosomal subunit protein bL21</fullName>
    </recommendedName>
</protein>
<dbReference type="PANTHER" id="PTHR21349">
    <property type="entry name" value="50S RIBOSOMAL PROTEIN L21"/>
    <property type="match status" value="1"/>
</dbReference>
<dbReference type="GO" id="GO:0003735">
    <property type="term" value="F:structural constituent of ribosome"/>
    <property type="evidence" value="ECO:0007669"/>
    <property type="project" value="InterPro"/>
</dbReference>
<organism evidence="7 8">
    <name type="scientific">Sulfitobacter marinus</name>
    <dbReference type="NCBI Taxonomy" id="394264"/>
    <lineage>
        <taxon>Bacteria</taxon>
        <taxon>Pseudomonadati</taxon>
        <taxon>Pseudomonadota</taxon>
        <taxon>Alphaproteobacteria</taxon>
        <taxon>Rhodobacterales</taxon>
        <taxon>Roseobacteraceae</taxon>
        <taxon>Sulfitobacter</taxon>
    </lineage>
</organism>
<dbReference type="InterPro" id="IPR036164">
    <property type="entry name" value="bL21-like_sf"/>
</dbReference>
<evidence type="ECO:0000256" key="5">
    <source>
        <dbReference type="RuleBase" id="RU000562"/>
    </source>
</evidence>
<dbReference type="NCBIfam" id="NF008916">
    <property type="entry name" value="PRK12278.1-4"/>
    <property type="match status" value="1"/>
</dbReference>
<sequence>MIIPKWGALSEVGQGPKTPDKGTTGRESEKGKRMFAVIKTGGKQYKVQSGDMLRVERLAADAGETVQFNEVLMLGGDSPVVGSPMVDDAGVQAEVVDQIKGEKVIHFVKRRRKHSSKRTKGHRQKLTLVKIGEIMASGAGKSGAKAAIGTGSVSAAAVAAIESKAAAKVDAAKPAKKTKAEKKAAAPAAEKPAKAAKAKPAKKAAAAEGADDLSKISGVGPVIVGKLNGEGITTFAQIAAWTDADVEAIEEKLSFKGRVGREDWIAQAKELAKG</sequence>
<comment type="similarity">
    <text evidence="1 4 5">Belongs to the bacterial ribosomal protein bL21 family.</text>
</comment>
<dbReference type="GO" id="GO:1990904">
    <property type="term" value="C:ribonucleoprotein complex"/>
    <property type="evidence" value="ECO:0007669"/>
    <property type="project" value="UniProtKB-KW"/>
</dbReference>
<dbReference type="GO" id="GO:0005840">
    <property type="term" value="C:ribosome"/>
    <property type="evidence" value="ECO:0007669"/>
    <property type="project" value="UniProtKB-KW"/>
</dbReference>
<evidence type="ECO:0000313" key="8">
    <source>
        <dbReference type="Proteomes" id="UP000199239"/>
    </source>
</evidence>
<proteinExistence type="inferred from homology"/>
<evidence type="ECO:0000256" key="3">
    <source>
        <dbReference type="ARBA" id="ARBA00023274"/>
    </source>
</evidence>
<dbReference type="Gene3D" id="1.10.150.20">
    <property type="entry name" value="5' to 3' exonuclease, C-terminal subdomain"/>
    <property type="match status" value="1"/>
</dbReference>
<keyword evidence="4 5" id="KW-0699">rRNA-binding</keyword>
<accession>A0A1I6QQV9</accession>
<comment type="function">
    <text evidence="4 5">This protein binds to 23S rRNA in the presence of protein L20.</text>
</comment>
<keyword evidence="2 4" id="KW-0689">Ribosomal protein</keyword>
<dbReference type="InterPro" id="IPR001787">
    <property type="entry name" value="Ribosomal_bL21"/>
</dbReference>
<dbReference type="Proteomes" id="UP000199239">
    <property type="component" value="Unassembled WGS sequence"/>
</dbReference>
<keyword evidence="4 5" id="KW-0694">RNA-binding</keyword>
<name>A0A1I6QQV9_9RHOB</name>
<keyword evidence="8" id="KW-1185">Reference proteome</keyword>
<dbReference type="GO" id="GO:0006412">
    <property type="term" value="P:translation"/>
    <property type="evidence" value="ECO:0007669"/>
    <property type="project" value="UniProtKB-UniRule"/>
</dbReference>
<evidence type="ECO:0000313" key="7">
    <source>
        <dbReference type="EMBL" id="SFS54752.1"/>
    </source>
</evidence>
<comment type="subunit">
    <text evidence="4">Part of the 50S ribosomal subunit. Contacts protein L20.</text>
</comment>
<dbReference type="SUPFAM" id="SSF141091">
    <property type="entry name" value="L21p-like"/>
    <property type="match status" value="1"/>
</dbReference>
<dbReference type="HAMAP" id="MF_01363">
    <property type="entry name" value="Ribosomal_bL21"/>
    <property type="match status" value="1"/>
</dbReference>
<dbReference type="NCBIfam" id="NF008915">
    <property type="entry name" value="PRK12278.1-1"/>
    <property type="match status" value="1"/>
</dbReference>